<dbReference type="Pfam" id="PF02195">
    <property type="entry name" value="ParB_N"/>
    <property type="match status" value="1"/>
</dbReference>
<comment type="caution">
    <text evidence="2">The sequence shown here is derived from an EMBL/GenBank/DDBJ whole genome shotgun (WGS) entry which is preliminary data.</text>
</comment>
<evidence type="ECO:0000259" key="1">
    <source>
        <dbReference type="SMART" id="SM00470"/>
    </source>
</evidence>
<dbReference type="PANTHER" id="PTHR33375">
    <property type="entry name" value="CHROMOSOME-PARTITIONING PROTEIN PARB-RELATED"/>
    <property type="match status" value="1"/>
</dbReference>
<dbReference type="Proteomes" id="UP001589587">
    <property type="component" value="Unassembled WGS sequence"/>
</dbReference>
<keyword evidence="3" id="KW-1185">Reference proteome</keyword>
<reference evidence="2 3" key="1">
    <citation type="submission" date="2024-09" db="EMBL/GenBank/DDBJ databases">
        <authorList>
            <person name="Sun Q."/>
            <person name="Mori K."/>
        </authorList>
    </citation>
    <scope>NUCLEOTIDE SEQUENCE [LARGE SCALE GENOMIC DNA]</scope>
    <source>
        <strain evidence="2 3">JCM 11411</strain>
    </source>
</reference>
<dbReference type="InterPro" id="IPR050336">
    <property type="entry name" value="Chromosome_partition/occlusion"/>
</dbReference>
<sequence length="231" mass="24876">MTATHTAPAAAIEVAQLHPDALDIGENVRDSVDLAQTPDFVESIRENGVLEAISAVRTADGTIVVRDGQRRTLAARETGLTTIPVVIYPDTEGSDKARAVDRIGKQITANRHREGLTAAQHTRGVAQMLEFGASITKVSKTLAMDKKDVKAQAAVGKAEAARAALDAGQLDLAHAAVVAEFEEAGDTEAVEKLLTTRPYNFDHVAERLRGLREEREAYARAMVSPVFRNQL</sequence>
<dbReference type="Gene3D" id="1.10.10.2830">
    <property type="match status" value="1"/>
</dbReference>
<feature type="domain" description="ParB-like N-terminal" evidence="1">
    <location>
        <begin position="15"/>
        <end position="106"/>
    </location>
</feature>
<dbReference type="SUPFAM" id="SSF110849">
    <property type="entry name" value="ParB/Sulfiredoxin"/>
    <property type="match status" value="1"/>
</dbReference>
<dbReference type="SMART" id="SM00470">
    <property type="entry name" value="ParB"/>
    <property type="match status" value="1"/>
</dbReference>
<dbReference type="Gene3D" id="3.90.1530.10">
    <property type="entry name" value="Conserved hypothetical protein from pyrococcus furiosus pfu- 392566-001, ParB domain"/>
    <property type="match status" value="1"/>
</dbReference>
<dbReference type="PANTHER" id="PTHR33375:SF1">
    <property type="entry name" value="CHROMOSOME-PARTITIONING PROTEIN PARB-RELATED"/>
    <property type="match status" value="1"/>
</dbReference>
<dbReference type="CDD" id="cd16387">
    <property type="entry name" value="ParB_N_Srx"/>
    <property type="match status" value="1"/>
</dbReference>
<dbReference type="InterPro" id="IPR036086">
    <property type="entry name" value="ParB/Sulfiredoxin_sf"/>
</dbReference>
<proteinExistence type="predicted"/>
<gene>
    <name evidence="2" type="ORF">ACFFQ6_17160</name>
</gene>
<evidence type="ECO:0000313" key="3">
    <source>
        <dbReference type="Proteomes" id="UP001589587"/>
    </source>
</evidence>
<dbReference type="GeneID" id="93806822"/>
<evidence type="ECO:0000313" key="2">
    <source>
        <dbReference type="EMBL" id="MFB9781422.1"/>
    </source>
</evidence>
<name>A0ABV5XG38_9NOCA</name>
<dbReference type="InterPro" id="IPR003115">
    <property type="entry name" value="ParB_N"/>
</dbReference>
<organism evidence="2 3">
    <name type="scientific">Rhodococcus baikonurensis</name>
    <dbReference type="NCBI Taxonomy" id="172041"/>
    <lineage>
        <taxon>Bacteria</taxon>
        <taxon>Bacillati</taxon>
        <taxon>Actinomycetota</taxon>
        <taxon>Actinomycetes</taxon>
        <taxon>Mycobacteriales</taxon>
        <taxon>Nocardiaceae</taxon>
        <taxon>Rhodococcus</taxon>
        <taxon>Rhodococcus erythropolis group</taxon>
    </lineage>
</organism>
<dbReference type="EMBL" id="JBHMAS010000046">
    <property type="protein sequence ID" value="MFB9781422.1"/>
    <property type="molecule type" value="Genomic_DNA"/>
</dbReference>
<dbReference type="SUPFAM" id="SSF109709">
    <property type="entry name" value="KorB DNA-binding domain-like"/>
    <property type="match status" value="1"/>
</dbReference>
<protein>
    <submittedName>
        <fullName evidence="2">ParB/RepB/Spo0J family partition protein</fullName>
    </submittedName>
</protein>
<dbReference type="RefSeq" id="WP_003945386.1">
    <property type="nucleotide sequence ID" value="NZ_JBEUOO010000071.1"/>
</dbReference>
<accession>A0ABV5XG38</accession>